<dbReference type="HAMAP" id="MF_01940">
    <property type="entry name" value="RNA_CPDase"/>
    <property type="match status" value="1"/>
</dbReference>
<feature type="active site" description="Proton acceptor" evidence="2">
    <location>
        <position position="121"/>
    </location>
</feature>
<keyword evidence="3" id="KW-0436">Ligase</keyword>
<comment type="function">
    <text evidence="2">Hydrolyzes RNA 2',3'-cyclic phosphodiester to an RNA 2'-phosphomonoester.</text>
</comment>
<dbReference type="GO" id="GO:0008664">
    <property type="term" value="F:RNA 2',3'-cyclic 3'-phosphodiesterase activity"/>
    <property type="evidence" value="ECO:0007669"/>
    <property type="project" value="UniProtKB-EC"/>
</dbReference>
<gene>
    <name evidence="3" type="ORF">CAGA_19160</name>
</gene>
<proteinExistence type="inferred from homology"/>
<dbReference type="GO" id="GO:0004113">
    <property type="term" value="F:2',3'-cyclic-nucleotide 3'-phosphodiesterase activity"/>
    <property type="evidence" value="ECO:0007669"/>
    <property type="project" value="InterPro"/>
</dbReference>
<comment type="similarity">
    <text evidence="2">Belongs to the 2H phosphoesterase superfamily. ThpR family.</text>
</comment>
<dbReference type="AlphaFoldDB" id="A0A4Z0Y9I2"/>
<evidence type="ECO:0000313" key="4">
    <source>
        <dbReference type="Proteomes" id="UP000297714"/>
    </source>
</evidence>
<dbReference type="SUPFAM" id="SSF55144">
    <property type="entry name" value="LigT-like"/>
    <property type="match status" value="1"/>
</dbReference>
<evidence type="ECO:0000256" key="2">
    <source>
        <dbReference type="HAMAP-Rule" id="MF_01940"/>
    </source>
</evidence>
<dbReference type="OrthoDB" id="9789350at2"/>
<name>A0A4Z0Y9I2_9FIRM</name>
<feature type="short sequence motif" description="HXTX 1" evidence="2">
    <location>
        <begin position="40"/>
        <end position="43"/>
    </location>
</feature>
<accession>A0A4Z0Y9I2</accession>
<sequence length="181" mass="20599">MRLFIAVNFSEPVKDRLTGWIQKLKEYGAGGNFSRRENLHLTLAFIGETDNVEKVRQAMDKVSAEPFVLTVGGLGCFRRNGGDICWAGVEKNDTLLSVHSQLCSALRFAGYSIENREFKPHLTLGREVVFPSGFSIRDFEGRISPLTEQVRKISLMKSERIGGKLIYTEIYEKRLEPRENR</sequence>
<reference evidence="3 4" key="1">
    <citation type="submission" date="2019-04" db="EMBL/GenBank/DDBJ databases">
        <authorList>
            <person name="Poehlein A."/>
            <person name="Bengelsdorf F.R."/>
            <person name="Duerre P."/>
            <person name="Daniel R."/>
        </authorList>
    </citation>
    <scope>NUCLEOTIDE SEQUENCE [LARGE SCALE GENOMIC DNA]</scope>
    <source>
        <strain evidence="3 4">BS-1</strain>
    </source>
</reference>
<keyword evidence="4" id="KW-1185">Reference proteome</keyword>
<dbReference type="Proteomes" id="UP000297714">
    <property type="component" value="Unassembled WGS sequence"/>
</dbReference>
<dbReference type="RefSeq" id="WP_135660202.1">
    <property type="nucleotide sequence ID" value="NZ_JAJUFJ010000008.1"/>
</dbReference>
<feature type="short sequence motif" description="HXTX 2" evidence="2">
    <location>
        <begin position="121"/>
        <end position="124"/>
    </location>
</feature>
<keyword evidence="1 2" id="KW-0378">Hydrolase</keyword>
<organism evidence="3 4">
    <name type="scientific">Caproiciproducens galactitolivorans</name>
    <dbReference type="NCBI Taxonomy" id="642589"/>
    <lineage>
        <taxon>Bacteria</taxon>
        <taxon>Bacillati</taxon>
        <taxon>Bacillota</taxon>
        <taxon>Clostridia</taxon>
        <taxon>Eubacteriales</taxon>
        <taxon>Acutalibacteraceae</taxon>
        <taxon>Caproiciproducens</taxon>
    </lineage>
</organism>
<comment type="catalytic activity">
    <reaction evidence="2">
        <text>a 3'-end 2',3'-cyclophospho-ribonucleotide-RNA + H2O = a 3'-end 2'-phospho-ribonucleotide-RNA + H(+)</text>
        <dbReference type="Rhea" id="RHEA:11828"/>
        <dbReference type="Rhea" id="RHEA-COMP:10464"/>
        <dbReference type="Rhea" id="RHEA-COMP:17353"/>
        <dbReference type="ChEBI" id="CHEBI:15377"/>
        <dbReference type="ChEBI" id="CHEBI:15378"/>
        <dbReference type="ChEBI" id="CHEBI:83064"/>
        <dbReference type="ChEBI" id="CHEBI:173113"/>
        <dbReference type="EC" id="3.1.4.58"/>
    </reaction>
</comment>
<evidence type="ECO:0000313" key="3">
    <source>
        <dbReference type="EMBL" id="TGJ75941.1"/>
    </source>
</evidence>
<feature type="active site" description="Proton donor" evidence="2">
    <location>
        <position position="40"/>
    </location>
</feature>
<dbReference type="GO" id="GO:0016874">
    <property type="term" value="F:ligase activity"/>
    <property type="evidence" value="ECO:0007669"/>
    <property type="project" value="UniProtKB-KW"/>
</dbReference>
<dbReference type="PANTHER" id="PTHR35561:SF1">
    <property type="entry name" value="RNA 2',3'-CYCLIC PHOSPHODIESTERASE"/>
    <property type="match status" value="1"/>
</dbReference>
<dbReference type="EC" id="3.1.4.58" evidence="2"/>
<dbReference type="InterPro" id="IPR004175">
    <property type="entry name" value="RNA_CPDase"/>
</dbReference>
<evidence type="ECO:0000256" key="1">
    <source>
        <dbReference type="ARBA" id="ARBA00022801"/>
    </source>
</evidence>
<dbReference type="Pfam" id="PF13563">
    <property type="entry name" value="2_5_RNA_ligase2"/>
    <property type="match status" value="1"/>
</dbReference>
<protein>
    <recommendedName>
        <fullName evidence="2">RNA 2',3'-cyclic phosphodiesterase</fullName>
        <shortName evidence="2">RNA 2',3'-CPDase</shortName>
        <ecNumber evidence="2">3.1.4.58</ecNumber>
    </recommendedName>
</protein>
<dbReference type="InterPro" id="IPR009097">
    <property type="entry name" value="Cyclic_Pdiesterase"/>
</dbReference>
<dbReference type="PANTHER" id="PTHR35561">
    <property type="entry name" value="RNA 2',3'-CYCLIC PHOSPHODIESTERASE"/>
    <property type="match status" value="1"/>
</dbReference>
<dbReference type="NCBIfam" id="TIGR02258">
    <property type="entry name" value="2_5_ligase"/>
    <property type="match status" value="1"/>
</dbReference>
<dbReference type="EMBL" id="SRMQ01000009">
    <property type="protein sequence ID" value="TGJ75941.1"/>
    <property type="molecule type" value="Genomic_DNA"/>
</dbReference>
<dbReference type="Gene3D" id="3.90.1140.10">
    <property type="entry name" value="Cyclic phosphodiesterase"/>
    <property type="match status" value="1"/>
</dbReference>
<comment type="caution">
    <text evidence="3">The sequence shown here is derived from an EMBL/GenBank/DDBJ whole genome shotgun (WGS) entry which is preliminary data.</text>
</comment>